<dbReference type="AlphaFoldDB" id="A0A3B1E9Z2"/>
<proteinExistence type="predicted"/>
<feature type="transmembrane region" description="Helical" evidence="1">
    <location>
        <begin position="106"/>
        <end position="130"/>
    </location>
</feature>
<feature type="transmembrane region" description="Helical" evidence="1">
    <location>
        <begin position="12"/>
        <end position="32"/>
    </location>
</feature>
<evidence type="ECO:0000313" key="2">
    <source>
        <dbReference type="EMBL" id="VAY52145.2"/>
    </source>
</evidence>
<keyword evidence="1" id="KW-0472">Membrane</keyword>
<keyword evidence="1" id="KW-0812">Transmembrane</keyword>
<dbReference type="FunCoup" id="A0A3B1E9Z2">
    <property type="interactions" value="173"/>
</dbReference>
<keyword evidence="1" id="KW-1133">Transmembrane helix</keyword>
<reference evidence="2" key="2">
    <citation type="submission" date="2003-03" db="EMBL/GenBank/DDBJ databases">
        <authorList>
            <person name="Sulson J.E."/>
            <person name="Waterston R."/>
        </authorList>
    </citation>
    <scope>NUCLEOTIDE SEQUENCE</scope>
    <source>
        <strain evidence="2">Bristol N2</strain>
    </source>
</reference>
<reference evidence="2" key="1">
    <citation type="journal article" date="1998" name="Science">
        <title>Genome sequence of the nematode C. elegans: a platform for investigating biology.</title>
        <authorList>
            <consortium name="The C. elegans sequencing consortium"/>
            <person name="Sulson J.E."/>
            <person name="Waterston R."/>
        </authorList>
    </citation>
    <scope>NUCLEOTIDE SEQUENCE [LARGE SCALE GENOMIC DNA]</scope>
    <source>
        <strain evidence="2">Bristol N2</strain>
    </source>
</reference>
<evidence type="ECO:0000256" key="1">
    <source>
        <dbReference type="SAM" id="Phobius"/>
    </source>
</evidence>
<dbReference type="PANTHER" id="PTHR34151:SF2">
    <property type="entry name" value="DUF998 DOMAIN-CONTAINING PROTEIN"/>
    <property type="match status" value="1"/>
</dbReference>
<reference evidence="2" key="3">
    <citation type="submission" date="2023-08" db="EMBL/GenBank/DDBJ databases">
        <authorList>
            <consortium name="WormBase Consortium"/>
            <person name="WormBase"/>
        </authorList>
    </citation>
    <scope>NUCLEOTIDE SEQUENCE</scope>
    <source>
        <strain evidence="2">Bristol N2</strain>
    </source>
</reference>
<feature type="transmembrane region" description="Helical" evidence="1">
    <location>
        <begin position="63"/>
        <end position="94"/>
    </location>
</feature>
<name>A0A3B1E9Z2_CAEEL</name>
<protein>
    <submittedName>
        <fullName evidence="2">DUF998 domain-containing protein</fullName>
    </submittedName>
</protein>
<gene>
    <name evidence="2" type="ORF">CELE_Y14H12A.5</name>
    <name evidence="2" type="ORF">Y14H12A.5</name>
</gene>
<dbReference type="InParanoid" id="A0A3B1E9Z2"/>
<dbReference type="Pfam" id="PF06653">
    <property type="entry name" value="Claudin_3"/>
    <property type="match status" value="1"/>
</dbReference>
<sequence>MKKCMTTLKLTALFFSIVISGILNAFSVYLPYWNLDKPSHTKSVSVIFQKGLFPIHWKQNPTFFNAVTVMMLVSSGVLICLFLMFLLSLMAILCHSARQVKIGFRLCAVITVLAGLFQLYSFIIMAIEFSLNKTPNWRIGGSKINNGCEYLALVSAIIDLFVISYLSIISSRISLAKSSKRNSILIWT</sequence>
<feature type="transmembrane region" description="Helical" evidence="1">
    <location>
        <begin position="150"/>
        <end position="171"/>
    </location>
</feature>
<dbReference type="EMBL" id="BX284602">
    <property type="protein sequence ID" value="VAY52145.2"/>
    <property type="molecule type" value="Genomic_DNA"/>
</dbReference>
<dbReference type="PANTHER" id="PTHR34151">
    <property type="entry name" value="PROTEIN CBG24195"/>
    <property type="match status" value="1"/>
</dbReference>
<accession>A0A3B1E9Z2</accession>
<organism evidence="2">
    <name type="scientific">Caenorhabditis elegans</name>
    <dbReference type="NCBI Taxonomy" id="6239"/>
    <lineage>
        <taxon>Eukaryota</taxon>
        <taxon>Metazoa</taxon>
        <taxon>Ecdysozoa</taxon>
        <taxon>Nematoda</taxon>
        <taxon>Chromadorea</taxon>
        <taxon>Rhabditida</taxon>
        <taxon>Rhabditina</taxon>
        <taxon>Rhabditomorpha</taxon>
        <taxon>Rhabditoidea</taxon>
        <taxon>Rhabditidae</taxon>
        <taxon>Peloderinae</taxon>
        <taxon>Caenorhabditis</taxon>
    </lineage>
</organism>
<dbReference type="InterPro" id="IPR009545">
    <property type="entry name" value="Claudin-like"/>
</dbReference>
<dbReference type="Bgee" id="WBGene00303364">
    <property type="expression patterns" value="Expressed in adult organism and 2 other cell types or tissues"/>
</dbReference>